<reference evidence="3 4" key="1">
    <citation type="journal article" date="2015" name="Proc. Natl. Acad. Sci. U.S.A.">
        <title>The resurrection genome of Boea hygrometrica: A blueprint for survival of dehydration.</title>
        <authorList>
            <person name="Xiao L."/>
            <person name="Yang G."/>
            <person name="Zhang L."/>
            <person name="Yang X."/>
            <person name="Zhao S."/>
            <person name="Ji Z."/>
            <person name="Zhou Q."/>
            <person name="Hu M."/>
            <person name="Wang Y."/>
            <person name="Chen M."/>
            <person name="Xu Y."/>
            <person name="Jin H."/>
            <person name="Xiao X."/>
            <person name="Hu G."/>
            <person name="Bao F."/>
            <person name="Hu Y."/>
            <person name="Wan P."/>
            <person name="Li L."/>
            <person name="Deng X."/>
            <person name="Kuang T."/>
            <person name="Xiang C."/>
            <person name="Zhu J.K."/>
            <person name="Oliver M.J."/>
            <person name="He Y."/>
        </authorList>
    </citation>
    <scope>NUCLEOTIDE SEQUENCE [LARGE SCALE GENOMIC DNA]</scope>
    <source>
        <strain evidence="4">cv. XS01</strain>
    </source>
</reference>
<dbReference type="OrthoDB" id="1026046at2759"/>
<gene>
    <name evidence="3" type="ORF">F511_04516</name>
</gene>
<dbReference type="GO" id="GO:0009733">
    <property type="term" value="P:response to auxin"/>
    <property type="evidence" value="ECO:0007669"/>
    <property type="project" value="InterPro"/>
</dbReference>
<dbReference type="InterPro" id="IPR003676">
    <property type="entry name" value="SAUR_fam"/>
</dbReference>
<dbReference type="PANTHER" id="PTHR31374:SF15">
    <property type="entry name" value="AUXIN-RESPONSIVE PROTEIN SAUR32-LIKE"/>
    <property type="match status" value="1"/>
</dbReference>
<dbReference type="Proteomes" id="UP000250235">
    <property type="component" value="Unassembled WGS sequence"/>
</dbReference>
<dbReference type="Pfam" id="PF02519">
    <property type="entry name" value="Auxin_inducible"/>
    <property type="match status" value="1"/>
</dbReference>
<proteinExistence type="inferred from homology"/>
<evidence type="ECO:0000313" key="4">
    <source>
        <dbReference type="Proteomes" id="UP000250235"/>
    </source>
</evidence>
<protein>
    <submittedName>
        <fullName evidence="3">Uncharacterized protein</fullName>
    </submittedName>
</protein>
<dbReference type="AlphaFoldDB" id="A0A2Z7C898"/>
<dbReference type="EMBL" id="KQ998209">
    <property type="protein sequence ID" value="KZV43124.1"/>
    <property type="molecule type" value="Genomic_DNA"/>
</dbReference>
<comment type="similarity">
    <text evidence="1">Belongs to the ARG7 family.</text>
</comment>
<dbReference type="PANTHER" id="PTHR31374">
    <property type="entry name" value="AUXIN-INDUCED PROTEIN-LIKE-RELATED"/>
    <property type="match status" value="1"/>
</dbReference>
<evidence type="ECO:0000256" key="2">
    <source>
        <dbReference type="SAM" id="MobiDB-lite"/>
    </source>
</evidence>
<name>A0A2Z7C898_9LAMI</name>
<accession>A0A2Z7C898</accession>
<feature type="region of interest" description="Disordered" evidence="2">
    <location>
        <begin position="1"/>
        <end position="25"/>
    </location>
</feature>
<evidence type="ECO:0000313" key="3">
    <source>
        <dbReference type="EMBL" id="KZV43124.1"/>
    </source>
</evidence>
<sequence length="136" mass="15238">MQGDKKGGLLRFHRGSPGTCDPKGVGELGDKKAGHSIDFHMLHHRNGTGTCVPRGCLAITVGQGAEQRRFIIPVIYVNHPLFTQLLKEAEEEYGFHQRGPINIPCHVDDFCQVRGMIDREITSPHPHHHHFLCFKA</sequence>
<keyword evidence="4" id="KW-1185">Reference proteome</keyword>
<evidence type="ECO:0000256" key="1">
    <source>
        <dbReference type="ARBA" id="ARBA00006974"/>
    </source>
</evidence>
<organism evidence="3 4">
    <name type="scientific">Dorcoceras hygrometricum</name>
    <dbReference type="NCBI Taxonomy" id="472368"/>
    <lineage>
        <taxon>Eukaryota</taxon>
        <taxon>Viridiplantae</taxon>
        <taxon>Streptophyta</taxon>
        <taxon>Embryophyta</taxon>
        <taxon>Tracheophyta</taxon>
        <taxon>Spermatophyta</taxon>
        <taxon>Magnoliopsida</taxon>
        <taxon>eudicotyledons</taxon>
        <taxon>Gunneridae</taxon>
        <taxon>Pentapetalae</taxon>
        <taxon>asterids</taxon>
        <taxon>lamiids</taxon>
        <taxon>Lamiales</taxon>
        <taxon>Gesneriaceae</taxon>
        <taxon>Didymocarpoideae</taxon>
        <taxon>Trichosporeae</taxon>
        <taxon>Loxocarpinae</taxon>
        <taxon>Dorcoceras</taxon>
    </lineage>
</organism>